<organism evidence="2 3">
    <name type="scientific">Pseudoclavibacter endophyticus</name>
    <dbReference type="NCBI Taxonomy" id="1778590"/>
    <lineage>
        <taxon>Bacteria</taxon>
        <taxon>Bacillati</taxon>
        <taxon>Actinomycetota</taxon>
        <taxon>Actinomycetes</taxon>
        <taxon>Micrococcales</taxon>
        <taxon>Microbacteriaceae</taxon>
        <taxon>Pseudoclavibacter</taxon>
    </lineage>
</organism>
<dbReference type="GO" id="GO:0016702">
    <property type="term" value="F:oxidoreductase activity, acting on single donors with incorporation of molecular oxygen, incorporation of two atoms of oxygen"/>
    <property type="evidence" value="ECO:0007669"/>
    <property type="project" value="UniProtKB-ARBA"/>
</dbReference>
<dbReference type="Proteomes" id="UP000431744">
    <property type="component" value="Unassembled WGS sequence"/>
</dbReference>
<gene>
    <name evidence="2" type="ORF">F8O04_02650</name>
</gene>
<comment type="caution">
    <text evidence="2">The sequence shown here is derived from an EMBL/GenBank/DDBJ whole genome shotgun (WGS) entry which is preliminary data.</text>
</comment>
<dbReference type="GO" id="GO:0008198">
    <property type="term" value="F:ferrous iron binding"/>
    <property type="evidence" value="ECO:0007669"/>
    <property type="project" value="InterPro"/>
</dbReference>
<dbReference type="EMBL" id="WBJY01000001">
    <property type="protein sequence ID" value="KAB1649197.1"/>
    <property type="molecule type" value="Genomic_DNA"/>
</dbReference>
<keyword evidence="3" id="KW-1185">Reference proteome</keyword>
<dbReference type="AlphaFoldDB" id="A0A6H9WQD2"/>
<proteinExistence type="predicted"/>
<dbReference type="InterPro" id="IPR004183">
    <property type="entry name" value="Xdiol_dOase_suB"/>
</dbReference>
<keyword evidence="2" id="KW-0560">Oxidoreductase</keyword>
<name>A0A6H9WQD2_9MICO</name>
<evidence type="ECO:0000313" key="3">
    <source>
        <dbReference type="Proteomes" id="UP000431744"/>
    </source>
</evidence>
<protein>
    <submittedName>
        <fullName evidence="2">Extradiol ring-cleavage dioxygenase</fullName>
    </submittedName>
</protein>
<evidence type="ECO:0000259" key="1">
    <source>
        <dbReference type="Pfam" id="PF02900"/>
    </source>
</evidence>
<dbReference type="Pfam" id="PF02900">
    <property type="entry name" value="LigB"/>
    <property type="match status" value="1"/>
</dbReference>
<reference evidence="2 3" key="1">
    <citation type="submission" date="2019-09" db="EMBL/GenBank/DDBJ databases">
        <title>Phylogeny of genus Pseudoclavibacter and closely related genus.</title>
        <authorList>
            <person name="Li Y."/>
        </authorList>
    </citation>
    <scope>NUCLEOTIDE SEQUENCE [LARGE SCALE GENOMIC DNA]</scope>
    <source>
        <strain evidence="2 3">EGI 60007</strain>
    </source>
</reference>
<sequence length="302" mass="34397">MATLSAVLATTHHPFFYKATELTPPEEQIPDAPEWKQRVESYRETLTAAEPELLVMVGSDHFHQFFYDNYPTFLIGKQPRYDATFYNEEREFSIPTFQLEGHEELSGYLLQGLMDRGFDFSVSHELKIDHSIICPIITTRPQADLPIVPIYTNIFAPPLPSPKRFYDLGRAIREVIDEYPSDKRIAAIGTGHLSLELGGPRMFEEHGPDPEWDVQAIDWLAHGDIEAILENVTWESMSTTGNATPGFLDLVLMLGIAGPEKADYIDDLDLFHTREMYMTWYPAGDPRPASGRKHDLRRETPA</sequence>
<dbReference type="RefSeq" id="WP_158027789.1">
    <property type="nucleotide sequence ID" value="NZ_BMHG01000001.1"/>
</dbReference>
<dbReference type="Gene3D" id="3.40.830.10">
    <property type="entry name" value="LigB-like"/>
    <property type="match status" value="1"/>
</dbReference>
<feature type="domain" description="Extradiol ring-cleavage dioxygenase class III enzyme subunit B" evidence="1">
    <location>
        <begin position="8"/>
        <end position="264"/>
    </location>
</feature>
<dbReference type="OrthoDB" id="8673673at2"/>
<accession>A0A6H9WQD2</accession>
<dbReference type="SUPFAM" id="SSF53213">
    <property type="entry name" value="LigB-like"/>
    <property type="match status" value="1"/>
</dbReference>
<evidence type="ECO:0000313" key="2">
    <source>
        <dbReference type="EMBL" id="KAB1649197.1"/>
    </source>
</evidence>
<keyword evidence="2" id="KW-0223">Dioxygenase</keyword>